<keyword evidence="3" id="KW-1185">Reference proteome</keyword>
<comment type="caution">
    <text evidence="2">The sequence shown here is derived from an EMBL/GenBank/DDBJ whole genome shotgun (WGS) entry which is preliminary data.</text>
</comment>
<dbReference type="Gene3D" id="3.40.50.720">
    <property type="entry name" value="NAD(P)-binding Rossmann-like Domain"/>
    <property type="match status" value="1"/>
</dbReference>
<protein>
    <submittedName>
        <fullName evidence="2">Uncharacterized protein</fullName>
    </submittedName>
</protein>
<name>A0A371PRH3_STRIH</name>
<dbReference type="InterPro" id="IPR036291">
    <property type="entry name" value="NAD(P)-bd_dom_sf"/>
</dbReference>
<accession>A0A371PRH3</accession>
<evidence type="ECO:0000313" key="3">
    <source>
        <dbReference type="Proteomes" id="UP000262477"/>
    </source>
</evidence>
<dbReference type="AlphaFoldDB" id="A0A371PRH3"/>
<dbReference type="Proteomes" id="UP000262477">
    <property type="component" value="Unassembled WGS sequence"/>
</dbReference>
<dbReference type="SUPFAM" id="SSF51735">
    <property type="entry name" value="NAD(P)-binding Rossmann-fold domains"/>
    <property type="match status" value="1"/>
</dbReference>
<evidence type="ECO:0000313" key="2">
    <source>
        <dbReference type="EMBL" id="REK85085.1"/>
    </source>
</evidence>
<organism evidence="2 3">
    <name type="scientific">Streptomyces inhibens</name>
    <dbReference type="NCBI Taxonomy" id="2293571"/>
    <lineage>
        <taxon>Bacteria</taxon>
        <taxon>Bacillati</taxon>
        <taxon>Actinomycetota</taxon>
        <taxon>Actinomycetes</taxon>
        <taxon>Kitasatosporales</taxon>
        <taxon>Streptomycetaceae</taxon>
        <taxon>Streptomyces</taxon>
    </lineage>
</organism>
<evidence type="ECO:0000256" key="1">
    <source>
        <dbReference type="SAM" id="MobiDB-lite"/>
    </source>
</evidence>
<reference evidence="2 3" key="1">
    <citation type="submission" date="2018-08" db="EMBL/GenBank/DDBJ databases">
        <title>Streptomyces NEAU-D10 sp. nov., a novel Actinomycete isolated from soil.</title>
        <authorList>
            <person name="Jin L."/>
        </authorList>
    </citation>
    <scope>NUCLEOTIDE SEQUENCE [LARGE SCALE GENOMIC DNA]</scope>
    <source>
        <strain evidence="2 3">NEAU-D10</strain>
    </source>
</reference>
<sequence length="155" mass="15803">MVALVLRRPLLGAGDRRGPCAVRPEGAGRAVTTRVPPHTPSPSPVLLGDAEVGERLDPATAVAAVADRDVVIVATNSPTPVVEANWIAPSTQLSTLGPKSTTHYEIPPEPAARAAVLVTGSPARAGSWISALSPARAPAPPVRPGSGRTAGRPAW</sequence>
<dbReference type="EMBL" id="QUAC01000459">
    <property type="protein sequence ID" value="REK85085.1"/>
    <property type="molecule type" value="Genomic_DNA"/>
</dbReference>
<gene>
    <name evidence="2" type="ORF">DY245_39735</name>
</gene>
<proteinExistence type="predicted"/>
<dbReference type="OrthoDB" id="4311033at2"/>
<feature type="region of interest" description="Disordered" evidence="1">
    <location>
        <begin position="133"/>
        <end position="155"/>
    </location>
</feature>